<keyword evidence="1" id="KW-0472">Membrane</keyword>
<dbReference type="PANTHER" id="PTHR46663:SF2">
    <property type="entry name" value="GGDEF DOMAIN-CONTAINING PROTEIN"/>
    <property type="match status" value="1"/>
</dbReference>
<feature type="transmembrane region" description="Helical" evidence="1">
    <location>
        <begin position="281"/>
        <end position="301"/>
    </location>
</feature>
<evidence type="ECO:0000313" key="4">
    <source>
        <dbReference type="Proteomes" id="UP000242637"/>
    </source>
</evidence>
<dbReference type="OrthoDB" id="23692at2"/>
<dbReference type="InterPro" id="IPR052163">
    <property type="entry name" value="DGC-Regulatory_Protein"/>
</dbReference>
<dbReference type="InterPro" id="IPR000160">
    <property type="entry name" value="GGDEF_dom"/>
</dbReference>
<dbReference type="SMART" id="SM00267">
    <property type="entry name" value="GGDEF"/>
    <property type="match status" value="1"/>
</dbReference>
<feature type="transmembrane region" description="Helical" evidence="1">
    <location>
        <begin position="14"/>
        <end position="32"/>
    </location>
</feature>
<dbReference type="STRING" id="1121387.GCA_000429885_00194"/>
<feature type="transmembrane region" description="Helical" evidence="1">
    <location>
        <begin position="155"/>
        <end position="178"/>
    </location>
</feature>
<proteinExistence type="predicted"/>
<gene>
    <name evidence="3" type="primary">gmr_4</name>
    <name evidence="3" type="ORF">SAMEA4475696_01824</name>
</gene>
<evidence type="ECO:0000256" key="1">
    <source>
        <dbReference type="SAM" id="Phobius"/>
    </source>
</evidence>
<dbReference type="KEGG" id="dco:SAMEA4475696_1824"/>
<feature type="domain" description="GGDEF" evidence="2">
    <location>
        <begin position="348"/>
        <end position="481"/>
    </location>
</feature>
<evidence type="ECO:0000313" key="3">
    <source>
        <dbReference type="EMBL" id="SNV23494.1"/>
    </source>
</evidence>
<keyword evidence="1" id="KW-1133">Transmembrane helix</keyword>
<accession>A0A239VPC3</accession>
<feature type="transmembrane region" description="Helical" evidence="1">
    <location>
        <begin position="222"/>
        <end position="243"/>
    </location>
</feature>
<dbReference type="EC" id="3.1.4.52" evidence="3"/>
<keyword evidence="3" id="KW-0378">Hydrolase</keyword>
<feature type="transmembrane region" description="Helical" evidence="1">
    <location>
        <begin position="255"/>
        <end position="275"/>
    </location>
</feature>
<reference evidence="3 4" key="1">
    <citation type="submission" date="2017-06" db="EMBL/GenBank/DDBJ databases">
        <authorList>
            <consortium name="Pathogen Informatics"/>
        </authorList>
    </citation>
    <scope>NUCLEOTIDE SEQUENCE [LARGE SCALE GENOMIC DNA]</scope>
    <source>
        <strain evidence="3 4">NCTC13039</strain>
    </source>
</reference>
<organism evidence="3 4">
    <name type="scientific">Dermatophilus congolensis</name>
    <dbReference type="NCBI Taxonomy" id="1863"/>
    <lineage>
        <taxon>Bacteria</taxon>
        <taxon>Bacillati</taxon>
        <taxon>Actinomycetota</taxon>
        <taxon>Actinomycetes</taxon>
        <taxon>Micrococcales</taxon>
        <taxon>Dermatophilaceae</taxon>
        <taxon>Dermatophilus</taxon>
    </lineage>
</organism>
<dbReference type="PROSITE" id="PS50887">
    <property type="entry name" value="GGDEF"/>
    <property type="match status" value="1"/>
</dbReference>
<dbReference type="CDD" id="cd01949">
    <property type="entry name" value="GGDEF"/>
    <property type="match status" value="1"/>
</dbReference>
<keyword evidence="1" id="KW-0812">Transmembrane</keyword>
<sequence>MEPIASPAESRRKILFWSGLTLATFTVITGGNELILDLVWLLFAIAITIGPHFHKLAPRTATAASLPGIVLILDGILELIPATSDTIIGPLWLSEYIFLLAYLALAIGLIKLPRPAGHTHRATALTDALATAVATFLAFWTVASGAVHGGEDLPHALVMATYPAMDILLLSLSTHLAIQRRNIPTSLWWLIGTLTAVTALDATLSTYELIAPSETPAILDSLQAFTVFGMSVVVIHPTFPRLFTYTPPPQHAPRAHIALLPLTLSPTALAAATPATNTIDALARAFLVIILLALIALRLWVTFGHLNTAVKDSTYRATHDQLTGLPNRAATLEALNHKLLNTTPKRHNTTAVIFLDLDEFKSVNDQHGHDIGDQLLRHIAAILSSVTRPEDIVGRYGGDEFVIIADGLTPTGAQSVAERILNHFTSPLPLREGITWTATFSIGIALATPETTCTPQQLLAQADAAMYKAKNKGKGRWAIAT</sequence>
<feature type="transmembrane region" description="Helical" evidence="1">
    <location>
        <begin position="61"/>
        <end position="81"/>
    </location>
</feature>
<keyword evidence="4" id="KW-1185">Reference proteome</keyword>
<dbReference type="EMBL" id="LT906453">
    <property type="protein sequence ID" value="SNV23494.1"/>
    <property type="molecule type" value="Genomic_DNA"/>
</dbReference>
<dbReference type="GO" id="GO:0071111">
    <property type="term" value="F:cyclic-guanylate-specific phosphodiesterase activity"/>
    <property type="evidence" value="ECO:0007669"/>
    <property type="project" value="UniProtKB-EC"/>
</dbReference>
<dbReference type="NCBIfam" id="TIGR00254">
    <property type="entry name" value="GGDEF"/>
    <property type="match status" value="1"/>
</dbReference>
<dbReference type="SUPFAM" id="SSF55073">
    <property type="entry name" value="Nucleotide cyclase"/>
    <property type="match status" value="1"/>
</dbReference>
<dbReference type="RefSeq" id="WP_028326353.1">
    <property type="nucleotide sequence ID" value="NZ_LT906453.1"/>
</dbReference>
<feature type="transmembrane region" description="Helical" evidence="1">
    <location>
        <begin position="87"/>
        <end position="110"/>
    </location>
</feature>
<dbReference type="InterPro" id="IPR043128">
    <property type="entry name" value="Rev_trsase/Diguanyl_cyclase"/>
</dbReference>
<dbReference type="InterPro" id="IPR029787">
    <property type="entry name" value="Nucleotide_cyclase"/>
</dbReference>
<dbReference type="AlphaFoldDB" id="A0A239VPC3"/>
<dbReference type="Gene3D" id="3.30.70.270">
    <property type="match status" value="1"/>
</dbReference>
<dbReference type="Pfam" id="PF00990">
    <property type="entry name" value="GGDEF"/>
    <property type="match status" value="1"/>
</dbReference>
<dbReference type="GeneID" id="63460017"/>
<feature type="transmembrane region" description="Helical" evidence="1">
    <location>
        <begin position="187"/>
        <end position="210"/>
    </location>
</feature>
<dbReference type="FunFam" id="3.30.70.270:FF:000001">
    <property type="entry name" value="Diguanylate cyclase domain protein"/>
    <property type="match status" value="1"/>
</dbReference>
<protein>
    <submittedName>
        <fullName evidence="3">Cyclic di-GMP phosphodiesterase Gmr</fullName>
        <ecNumber evidence="3">3.1.4.52</ecNumber>
    </submittedName>
</protein>
<name>A0A239VPC3_9MICO</name>
<feature type="transmembrane region" description="Helical" evidence="1">
    <location>
        <begin position="122"/>
        <end position="143"/>
    </location>
</feature>
<dbReference type="Proteomes" id="UP000242637">
    <property type="component" value="Chromosome 1"/>
</dbReference>
<dbReference type="PANTHER" id="PTHR46663">
    <property type="entry name" value="DIGUANYLATE CYCLASE DGCT-RELATED"/>
    <property type="match status" value="1"/>
</dbReference>
<evidence type="ECO:0000259" key="2">
    <source>
        <dbReference type="PROSITE" id="PS50887"/>
    </source>
</evidence>
<feature type="transmembrane region" description="Helical" evidence="1">
    <location>
        <begin position="38"/>
        <end position="54"/>
    </location>
</feature>